<gene>
    <name evidence="3" type="ORF">EDD41_1791</name>
</gene>
<dbReference type="PANTHER" id="PTHR43003">
    <property type="entry name" value="DNA-3-METHYLADENINE GLYCOSYLASE"/>
    <property type="match status" value="1"/>
</dbReference>
<proteinExistence type="predicted"/>
<dbReference type="EMBL" id="RKHG01000001">
    <property type="protein sequence ID" value="ROR54569.1"/>
    <property type="molecule type" value="Genomic_DNA"/>
</dbReference>
<protein>
    <submittedName>
        <fullName evidence="3">3-methyladenine DNA glycosylase/8-oxoguanine DNA glycosylase</fullName>
    </submittedName>
</protein>
<reference evidence="3 4" key="1">
    <citation type="submission" date="2018-11" db="EMBL/GenBank/DDBJ databases">
        <title>Sequencing the genomes of 1000 actinobacteria strains.</title>
        <authorList>
            <person name="Klenk H.-P."/>
        </authorList>
    </citation>
    <scope>NUCLEOTIDE SEQUENCE [LARGE SCALE GENOMIC DNA]</scope>
    <source>
        <strain evidence="3 4">DSM 10546</strain>
    </source>
</reference>
<dbReference type="AlphaFoldDB" id="A0A3N1ZUQ5"/>
<comment type="caution">
    <text evidence="3">The sequence shown here is derived from an EMBL/GenBank/DDBJ whole genome shotgun (WGS) entry which is preliminary data.</text>
</comment>
<evidence type="ECO:0000313" key="4">
    <source>
        <dbReference type="Proteomes" id="UP000275749"/>
    </source>
</evidence>
<dbReference type="InterPro" id="IPR051912">
    <property type="entry name" value="Alkylbase_DNA_Glycosylase/TA"/>
</dbReference>
<dbReference type="GO" id="GO:0006285">
    <property type="term" value="P:base-excision repair, AP site formation"/>
    <property type="evidence" value="ECO:0007669"/>
    <property type="project" value="TreeGrafter"/>
</dbReference>
<dbReference type="Gene3D" id="1.10.340.30">
    <property type="entry name" value="Hypothetical protein, domain 2"/>
    <property type="match status" value="1"/>
</dbReference>
<evidence type="ECO:0000256" key="2">
    <source>
        <dbReference type="ARBA" id="ARBA00023204"/>
    </source>
</evidence>
<dbReference type="GO" id="GO:0032993">
    <property type="term" value="C:protein-DNA complex"/>
    <property type="evidence" value="ECO:0007669"/>
    <property type="project" value="TreeGrafter"/>
</dbReference>
<dbReference type="SUPFAM" id="SSF48150">
    <property type="entry name" value="DNA-glycosylase"/>
    <property type="match status" value="1"/>
</dbReference>
<dbReference type="PANTHER" id="PTHR43003:SF6">
    <property type="entry name" value="DNA GLYCOSYLASE"/>
    <property type="match status" value="1"/>
</dbReference>
<dbReference type="GO" id="GO:0006307">
    <property type="term" value="P:DNA alkylation repair"/>
    <property type="evidence" value="ECO:0007669"/>
    <property type="project" value="TreeGrafter"/>
</dbReference>
<organism evidence="3 4">
    <name type="scientific">Luteococcus japonicus</name>
    <dbReference type="NCBI Taxonomy" id="33984"/>
    <lineage>
        <taxon>Bacteria</taxon>
        <taxon>Bacillati</taxon>
        <taxon>Actinomycetota</taxon>
        <taxon>Actinomycetes</taxon>
        <taxon>Propionibacteriales</taxon>
        <taxon>Propionibacteriaceae</taxon>
        <taxon>Luteococcus</taxon>
    </lineage>
</organism>
<evidence type="ECO:0000313" key="3">
    <source>
        <dbReference type="EMBL" id="ROR54569.1"/>
    </source>
</evidence>
<accession>A0A3N1ZUQ5</accession>
<dbReference type="Proteomes" id="UP000275749">
    <property type="component" value="Unassembled WGS sequence"/>
</dbReference>
<dbReference type="GO" id="GO:0043916">
    <property type="term" value="F:DNA-7-methylguanine glycosylase activity"/>
    <property type="evidence" value="ECO:0007669"/>
    <property type="project" value="TreeGrafter"/>
</dbReference>
<dbReference type="GO" id="GO:0008725">
    <property type="term" value="F:DNA-3-methyladenine glycosylase activity"/>
    <property type="evidence" value="ECO:0007669"/>
    <property type="project" value="TreeGrafter"/>
</dbReference>
<dbReference type="InterPro" id="IPR011257">
    <property type="entry name" value="DNA_glycosylase"/>
</dbReference>
<dbReference type="GO" id="GO:0032131">
    <property type="term" value="F:alkylated DNA binding"/>
    <property type="evidence" value="ECO:0007669"/>
    <property type="project" value="TreeGrafter"/>
</dbReference>
<sequence>MSAAGRLDSCLGRLRRSGGDPTHRRTGDVWWRASVTPLGPVLLRLCDDGPDVEATAWGEGSSWALDQVPRLLGCHDEADFHPSHPLLKALVRRHPSLRVGATDLVCESLLPAVIEQKVTGAEAFRSIARLTRRYGDPAPGPARIVGHPADGMVLPLTAAQWAAVPSWEYLTVGVEQKRSATVVAAARRASALERVTQRPDPDSALRSLPGIGPWTAARVRQQALGDPDAWSIGDYHVPRAISFALCGEELDDDGCAELLEPFAGHRYRVELLLAQAGDRRERRGPRRSLPAHLP</sequence>
<keyword evidence="1" id="KW-0227">DNA damage</keyword>
<evidence type="ECO:0000256" key="1">
    <source>
        <dbReference type="ARBA" id="ARBA00022763"/>
    </source>
</evidence>
<keyword evidence="2" id="KW-0234">DNA repair</keyword>
<name>A0A3N1ZUQ5_9ACTN</name>
<dbReference type="GO" id="GO:0005737">
    <property type="term" value="C:cytoplasm"/>
    <property type="evidence" value="ECO:0007669"/>
    <property type="project" value="TreeGrafter"/>
</dbReference>